<dbReference type="InterPro" id="IPR003846">
    <property type="entry name" value="SelO"/>
</dbReference>
<dbReference type="Pfam" id="PF02696">
    <property type="entry name" value="SelO"/>
    <property type="match status" value="1"/>
</dbReference>
<dbReference type="GO" id="GO:0070733">
    <property type="term" value="F:AMPylase activity"/>
    <property type="evidence" value="ECO:0007669"/>
    <property type="project" value="TreeGrafter"/>
</dbReference>
<dbReference type="OrthoDB" id="10254721at2759"/>
<feature type="region of interest" description="Disordered" evidence="10">
    <location>
        <begin position="313"/>
        <end position="361"/>
    </location>
</feature>
<keyword evidence="6" id="KW-0547">Nucleotide-binding</keyword>
<dbReference type="Proteomes" id="UP000780801">
    <property type="component" value="Unassembled WGS sequence"/>
</dbReference>
<keyword evidence="4" id="KW-0548">Nucleotidyltransferase</keyword>
<protein>
    <recommendedName>
        <fullName evidence="9">Selenoprotein O</fullName>
    </recommendedName>
</protein>
<evidence type="ECO:0000256" key="1">
    <source>
        <dbReference type="ARBA" id="ARBA00001946"/>
    </source>
</evidence>
<evidence type="ECO:0000256" key="2">
    <source>
        <dbReference type="ARBA" id="ARBA00009747"/>
    </source>
</evidence>
<dbReference type="PANTHER" id="PTHR32057">
    <property type="entry name" value="PROTEIN ADENYLYLTRANSFERASE SELO, MITOCHONDRIAL"/>
    <property type="match status" value="1"/>
</dbReference>
<evidence type="ECO:0000256" key="10">
    <source>
        <dbReference type="SAM" id="MobiDB-lite"/>
    </source>
</evidence>
<dbReference type="AlphaFoldDB" id="A0A9P6FY41"/>
<keyword evidence="12" id="KW-1185">Reference proteome</keyword>
<dbReference type="GO" id="GO:0005524">
    <property type="term" value="F:ATP binding"/>
    <property type="evidence" value="ECO:0007669"/>
    <property type="project" value="UniProtKB-KW"/>
</dbReference>
<dbReference type="EMBL" id="JAABOA010000671">
    <property type="protein sequence ID" value="KAF9583534.1"/>
    <property type="molecule type" value="Genomic_DNA"/>
</dbReference>
<comment type="cofactor">
    <cofactor evidence="1">
        <name>Mg(2+)</name>
        <dbReference type="ChEBI" id="CHEBI:18420"/>
    </cofactor>
</comment>
<evidence type="ECO:0000256" key="7">
    <source>
        <dbReference type="ARBA" id="ARBA00022840"/>
    </source>
</evidence>
<proteinExistence type="inferred from homology"/>
<sequence length="729" mass="81300">MSSCELPTSMSSASLSSRAALATPVPFPLPRPRFPAKLTSSLPCDELSAIDPEDGDEAIAVPDSILRSPRVVRNAVYSFVNPEDQSKDAFLLGWNKDMAQRIGVDPAKTESTSWTEEEREHLITFLTGGGRHLPRELQKGSIESDSTPRLAQPWAHCYAGHQFGYYAGQLGDGRAISLFETVDPITGEPWELQLKGAGKTPYSRFADGYAVLRSSIREYLCAEAVAALGVASSRSLAIISTGTTVIREDGGEPGSIVCRVAPTWIRFGSFEIFYYRKDMKNVRRLAEYVCDEIFHIERDDPAKMAEFEKEFRTLSTQEKAPPAESMSGAPSEAEKDTSTEDKGSNASTSAEDNTMKDEAPDAPKPMYLNRYAKMFAQVARRTALMVSGWQAIGFCHGVMNTDNMSILGLTIDYGPFAFLDKYDPAWVCNHSDAEGRYSFQQQPGICLWNLGRLAITLENLIGAQEKVDDLKWIQEQESDPEKAKGLKENATDIVVGILNENFRKVFLKDYRERMNAKMGLGGADLVQEDDLTKIVVPALAWMDDHEVDFHEFFRVLAEYKVGSTSTVEENAFQAENFIKRLVPSVVLQVRSETVFEDAKTWMGPYHQRLVEKDELRDDKTRQTGMNKTNPAFVLRNWVAQKVIERVTESVKKTRQDSDEEDPDKDLLDRVLWMCQNPFGDPDLSESLEVEGSSSQACQVRKNSSGLEAYGEFVGPVPEWGQGIQCSCSS</sequence>
<evidence type="ECO:0000256" key="3">
    <source>
        <dbReference type="ARBA" id="ARBA00022679"/>
    </source>
</evidence>
<dbReference type="PANTHER" id="PTHR32057:SF14">
    <property type="entry name" value="PROTEIN ADENYLYLTRANSFERASE SELO, MITOCHONDRIAL"/>
    <property type="match status" value="1"/>
</dbReference>
<keyword evidence="3" id="KW-0808">Transferase</keyword>
<reference evidence="11" key="1">
    <citation type="journal article" date="2020" name="Fungal Divers.">
        <title>Resolving the Mortierellaceae phylogeny through synthesis of multi-gene phylogenetics and phylogenomics.</title>
        <authorList>
            <person name="Vandepol N."/>
            <person name="Liber J."/>
            <person name="Desiro A."/>
            <person name="Na H."/>
            <person name="Kennedy M."/>
            <person name="Barry K."/>
            <person name="Grigoriev I.V."/>
            <person name="Miller A.N."/>
            <person name="O'Donnell K."/>
            <person name="Stajich J.E."/>
            <person name="Bonito G."/>
        </authorList>
    </citation>
    <scope>NUCLEOTIDE SEQUENCE</scope>
    <source>
        <strain evidence="11">KOD1015</strain>
    </source>
</reference>
<comment type="caution">
    <text evidence="11">The sequence shown here is derived from an EMBL/GenBank/DDBJ whole genome shotgun (WGS) entry which is preliminary data.</text>
</comment>
<evidence type="ECO:0000313" key="11">
    <source>
        <dbReference type="EMBL" id="KAF9583534.1"/>
    </source>
</evidence>
<keyword evidence="5" id="KW-0479">Metal-binding</keyword>
<organism evidence="11 12">
    <name type="scientific">Lunasporangiospora selenospora</name>
    <dbReference type="NCBI Taxonomy" id="979761"/>
    <lineage>
        <taxon>Eukaryota</taxon>
        <taxon>Fungi</taxon>
        <taxon>Fungi incertae sedis</taxon>
        <taxon>Mucoromycota</taxon>
        <taxon>Mortierellomycotina</taxon>
        <taxon>Mortierellomycetes</taxon>
        <taxon>Mortierellales</taxon>
        <taxon>Mortierellaceae</taxon>
        <taxon>Lunasporangiospora</taxon>
    </lineage>
</organism>
<evidence type="ECO:0000256" key="8">
    <source>
        <dbReference type="ARBA" id="ARBA00022842"/>
    </source>
</evidence>
<dbReference type="GO" id="GO:0005739">
    <property type="term" value="C:mitochondrion"/>
    <property type="evidence" value="ECO:0007669"/>
    <property type="project" value="TreeGrafter"/>
</dbReference>
<evidence type="ECO:0000256" key="9">
    <source>
        <dbReference type="ARBA" id="ARBA00031547"/>
    </source>
</evidence>
<keyword evidence="8" id="KW-0460">Magnesium</keyword>
<evidence type="ECO:0000256" key="6">
    <source>
        <dbReference type="ARBA" id="ARBA00022741"/>
    </source>
</evidence>
<dbReference type="HAMAP" id="MF_00692">
    <property type="entry name" value="SelO"/>
    <property type="match status" value="1"/>
</dbReference>
<comment type="similarity">
    <text evidence="2">Belongs to the SELO family.</text>
</comment>
<gene>
    <name evidence="11" type="ORF">BGW38_009247</name>
</gene>
<dbReference type="GO" id="GO:0046872">
    <property type="term" value="F:metal ion binding"/>
    <property type="evidence" value="ECO:0007669"/>
    <property type="project" value="UniProtKB-KW"/>
</dbReference>
<evidence type="ECO:0000256" key="4">
    <source>
        <dbReference type="ARBA" id="ARBA00022695"/>
    </source>
</evidence>
<accession>A0A9P6FY41</accession>
<keyword evidence="7" id="KW-0067">ATP-binding</keyword>
<name>A0A9P6FY41_9FUNG</name>
<feature type="compositionally biased region" description="Basic and acidic residues" evidence="10">
    <location>
        <begin position="332"/>
        <end position="343"/>
    </location>
</feature>
<evidence type="ECO:0000256" key="5">
    <source>
        <dbReference type="ARBA" id="ARBA00022723"/>
    </source>
</evidence>
<evidence type="ECO:0000313" key="12">
    <source>
        <dbReference type="Proteomes" id="UP000780801"/>
    </source>
</evidence>